<comment type="caution">
    <text evidence="1">The sequence shown here is derived from an EMBL/GenBank/DDBJ whole genome shotgun (WGS) entry which is preliminary data.</text>
</comment>
<evidence type="ECO:0000313" key="1">
    <source>
        <dbReference type="EMBL" id="NBJ94558.1"/>
    </source>
</evidence>
<dbReference type="EMBL" id="QZDT01000043">
    <property type="protein sequence ID" value="NBJ94558.1"/>
    <property type="molecule type" value="Genomic_DNA"/>
</dbReference>
<dbReference type="OrthoDB" id="1955502at2"/>
<reference evidence="1" key="1">
    <citation type="submission" date="2018-09" db="EMBL/GenBank/DDBJ databases">
        <title>Murine metabolic-syndrome-specific gut microbial biobank.</title>
        <authorList>
            <person name="Liu C."/>
        </authorList>
    </citation>
    <scope>NUCLEOTIDE SEQUENCE</scope>
    <source>
        <strain evidence="1">D42-62</strain>
    </source>
</reference>
<keyword evidence="2" id="KW-1185">Reference proteome</keyword>
<dbReference type="Proteomes" id="UP001154420">
    <property type="component" value="Unassembled WGS sequence"/>
</dbReference>
<accession>A0A9X5BIT5</accession>
<proteinExistence type="predicted"/>
<protein>
    <submittedName>
        <fullName evidence="1">Uncharacterized protein</fullName>
    </submittedName>
</protein>
<dbReference type="AlphaFoldDB" id="A0A9X5BIT5"/>
<gene>
    <name evidence="1" type="ORF">D5281_18745</name>
</gene>
<dbReference type="RefSeq" id="WP_160561576.1">
    <property type="nucleotide sequence ID" value="NZ_QZDT01000043.1"/>
</dbReference>
<evidence type="ECO:0000313" key="2">
    <source>
        <dbReference type="Proteomes" id="UP001154420"/>
    </source>
</evidence>
<organism evidence="1 2">
    <name type="scientific">Parablautia muri</name>
    <dbReference type="NCBI Taxonomy" id="2320879"/>
    <lineage>
        <taxon>Bacteria</taxon>
        <taxon>Bacillati</taxon>
        <taxon>Bacillota</taxon>
        <taxon>Clostridia</taxon>
        <taxon>Lachnospirales</taxon>
        <taxon>Lachnospiraceae</taxon>
        <taxon>Parablautia</taxon>
    </lineage>
</organism>
<name>A0A9X5BIT5_9FIRM</name>
<sequence length="76" mass="8992">MEDKTLYFMRKLIDEDINGFDDKKFELEQKYAAMFDHGVPREMFPPGISEDEIMKAVQSCVQNQKDELMKILDVEE</sequence>